<dbReference type="GO" id="GO:0009383">
    <property type="term" value="F:rRNA (cytosine-C5-)-methyltransferase activity"/>
    <property type="evidence" value="ECO:0007669"/>
    <property type="project" value="TreeGrafter"/>
</dbReference>
<dbReference type="Gene3D" id="3.40.50.150">
    <property type="entry name" value="Vaccinia Virus protein VP39"/>
    <property type="match status" value="1"/>
</dbReference>
<evidence type="ECO:0000313" key="15">
    <source>
        <dbReference type="Proteomes" id="UP000290189"/>
    </source>
</evidence>
<dbReference type="OrthoDB" id="427002at2759"/>
<keyword evidence="5 9" id="KW-0808">Transferase</keyword>
<dbReference type="PRINTS" id="PR02008">
    <property type="entry name" value="RCMTFAMILY"/>
</dbReference>
<dbReference type="GO" id="GO:0003723">
    <property type="term" value="F:RNA binding"/>
    <property type="evidence" value="ECO:0007669"/>
    <property type="project" value="UniProtKB-UniRule"/>
</dbReference>
<feature type="region of interest" description="Disordered" evidence="10">
    <location>
        <begin position="1"/>
        <end position="110"/>
    </location>
</feature>
<dbReference type="GO" id="GO:0070475">
    <property type="term" value="P:rRNA base methylation"/>
    <property type="evidence" value="ECO:0007669"/>
    <property type="project" value="TreeGrafter"/>
</dbReference>
<name>A0A0G4IP19_PLABS</name>
<accession>A0A0G4IP19</accession>
<dbReference type="InterPro" id="IPR011023">
    <property type="entry name" value="Nop2p"/>
</dbReference>
<gene>
    <name evidence="12" type="ORF">PBRA_005518</name>
    <name evidence="13" type="ORF">PLBR_LOCUS9080</name>
</gene>
<evidence type="ECO:0000256" key="9">
    <source>
        <dbReference type="PROSITE-ProRule" id="PRU01023"/>
    </source>
</evidence>
<dbReference type="GO" id="GO:0005730">
    <property type="term" value="C:nucleolus"/>
    <property type="evidence" value="ECO:0007669"/>
    <property type="project" value="UniProtKB-SubCell"/>
</dbReference>
<comment type="similarity">
    <text evidence="2 9">Belongs to the class I-like SAM-binding methyltransferase superfamily. RsmB/NOP family.</text>
</comment>
<dbReference type="InterPro" id="IPR023273">
    <property type="entry name" value="RCMT_NOP2"/>
</dbReference>
<dbReference type="Proteomes" id="UP000290189">
    <property type="component" value="Unassembled WGS sequence"/>
</dbReference>
<dbReference type="OMA" id="MCIRANT"/>
<evidence type="ECO:0000256" key="6">
    <source>
        <dbReference type="ARBA" id="ARBA00022691"/>
    </source>
</evidence>
<dbReference type="InterPro" id="IPR054728">
    <property type="entry name" value="RsmB-like_ferredoxin"/>
</dbReference>
<dbReference type="SUPFAM" id="SSF53335">
    <property type="entry name" value="S-adenosyl-L-methionine-dependent methyltransferases"/>
    <property type="match status" value="1"/>
</dbReference>
<evidence type="ECO:0000256" key="7">
    <source>
        <dbReference type="ARBA" id="ARBA00022884"/>
    </source>
</evidence>
<feature type="compositionally biased region" description="Acidic residues" evidence="10">
    <location>
        <begin position="53"/>
        <end position="94"/>
    </location>
</feature>
<dbReference type="InterPro" id="IPR018314">
    <property type="entry name" value="RsmB/NOL1/NOP2-like_CS"/>
</dbReference>
<evidence type="ECO:0000313" key="13">
    <source>
        <dbReference type="EMBL" id="SPR01865.1"/>
    </source>
</evidence>
<feature type="region of interest" description="Disordered" evidence="10">
    <location>
        <begin position="522"/>
        <end position="573"/>
    </location>
</feature>
<organism evidence="12 14">
    <name type="scientific">Plasmodiophora brassicae</name>
    <name type="common">Clubroot disease agent</name>
    <dbReference type="NCBI Taxonomy" id="37360"/>
    <lineage>
        <taxon>Eukaryota</taxon>
        <taxon>Sar</taxon>
        <taxon>Rhizaria</taxon>
        <taxon>Endomyxa</taxon>
        <taxon>Phytomyxea</taxon>
        <taxon>Plasmodiophorida</taxon>
        <taxon>Plasmodiophoridae</taxon>
        <taxon>Plasmodiophora</taxon>
    </lineage>
</organism>
<keyword evidence="4 9" id="KW-0489">Methyltransferase</keyword>
<dbReference type="CDD" id="cd02440">
    <property type="entry name" value="AdoMet_MTases"/>
    <property type="match status" value="1"/>
</dbReference>
<keyword evidence="8" id="KW-0539">Nucleus</keyword>
<evidence type="ECO:0000256" key="3">
    <source>
        <dbReference type="ARBA" id="ARBA00022517"/>
    </source>
</evidence>
<dbReference type="EMBL" id="CDSF01000077">
    <property type="protein sequence ID" value="CEO96914.1"/>
    <property type="molecule type" value="Genomic_DNA"/>
</dbReference>
<feature type="binding site" evidence="9">
    <location>
        <begin position="319"/>
        <end position="325"/>
    </location>
    <ligand>
        <name>S-adenosyl-L-methionine</name>
        <dbReference type="ChEBI" id="CHEBI:59789"/>
    </ligand>
</feature>
<proteinExistence type="inferred from homology"/>
<keyword evidence="6 9" id="KW-0949">S-adenosyl-L-methionine</keyword>
<dbReference type="InterPro" id="IPR001678">
    <property type="entry name" value="MeTrfase_RsmB-F_NOP2_dom"/>
</dbReference>
<reference evidence="12 14" key="1">
    <citation type="submission" date="2015-02" db="EMBL/GenBank/DDBJ databases">
        <authorList>
            <person name="Chooi Y.-H."/>
        </authorList>
    </citation>
    <scope>NUCLEOTIDE SEQUENCE [LARGE SCALE GENOMIC DNA]</scope>
    <source>
        <strain evidence="12">E3</strain>
    </source>
</reference>
<dbReference type="Pfam" id="PF22458">
    <property type="entry name" value="RsmF-B_ferredox"/>
    <property type="match status" value="1"/>
</dbReference>
<geneLocation type="mitochondrion" evidence="13"/>
<feature type="binding site" evidence="9">
    <location>
        <position position="387"/>
    </location>
    <ligand>
        <name>S-adenosyl-L-methionine</name>
        <dbReference type="ChEBI" id="CHEBI:59789"/>
    </ligand>
</feature>
<dbReference type="InterPro" id="IPR023267">
    <property type="entry name" value="RCMT"/>
</dbReference>
<feature type="domain" description="SAM-dependent MTase RsmB/NOP-type" evidence="11">
    <location>
        <begin position="227"/>
        <end position="511"/>
    </location>
</feature>
<dbReference type="Proteomes" id="UP000039324">
    <property type="component" value="Unassembled WGS sequence"/>
</dbReference>
<sequence length="573" mass="62178">MGKPLRRGPAVVFEECSESDQEASPTNARIAASKRERAAPKTAVAGRNVPDSSEPDDDSEQSASSFDDDDEFVDSDVEMGSDAGEDDDDEDNDDVGSWLSGSDGGSDDELVGKAREVDAERRAEADDAEAELRTNLSAGAQESYALPTSDDLAKENLLPSPDLVVLKQRINQVLFVLADLKNQRQDGVSRAEYIDNLKRDLGLYYGYNDDLISKFLEMFSPAECVEFLEANAAQRPMCIRANTLKARRRDLAQALINRGVNLDPLADWSKVGLTISSSQVPVAATPEYLAGHYMLQSASSLLPVMALAPKENETVVDMCSAPGGKTTYISALMKNTGVVVANDANKDRLKATIGNVHRLGAQNVVVVNFDGRKLPQHFGGVDRVLLDAPCSGLGVISKDESIKLNRTAADIEKSAKLQKELILAAIDMLKPNGYLVYSTCSISVEENEAVVQYALGKRFVKICPTGIEVGRNGFKQMGGRFAFHPSLELTKRVYPHVHNMDGFFVAKLQKLENGARVFVGEKATSGEQQGPAAEVVPEADGDAPELSKRAQHAIDRRARKQSAMSAAKRQKKQ</sequence>
<dbReference type="GO" id="GO:0000470">
    <property type="term" value="P:maturation of LSU-rRNA"/>
    <property type="evidence" value="ECO:0007669"/>
    <property type="project" value="TreeGrafter"/>
</dbReference>
<dbReference type="PANTHER" id="PTHR22807">
    <property type="entry name" value="NOP2 YEAST -RELATED NOL1/NOP2/FMU SUN DOMAIN-CONTAINING"/>
    <property type="match status" value="1"/>
</dbReference>
<evidence type="ECO:0000256" key="8">
    <source>
        <dbReference type="ARBA" id="ARBA00023242"/>
    </source>
</evidence>
<protein>
    <recommendedName>
        <fullName evidence="11">SAM-dependent MTase RsmB/NOP-type domain-containing protein</fullName>
    </recommendedName>
</protein>
<evidence type="ECO:0000256" key="1">
    <source>
        <dbReference type="ARBA" id="ARBA00004604"/>
    </source>
</evidence>
<evidence type="ECO:0000256" key="2">
    <source>
        <dbReference type="ARBA" id="ARBA00007494"/>
    </source>
</evidence>
<evidence type="ECO:0000256" key="5">
    <source>
        <dbReference type="ARBA" id="ARBA00022679"/>
    </source>
</evidence>
<feature type="active site" description="Nucleophile" evidence="9">
    <location>
        <position position="440"/>
    </location>
</feature>
<keyword evidence="7 9" id="KW-0694">RNA-binding</keyword>
<evidence type="ECO:0000259" key="11">
    <source>
        <dbReference type="PROSITE" id="PS51686"/>
    </source>
</evidence>
<feature type="binding site" evidence="9">
    <location>
        <position position="370"/>
    </location>
    <ligand>
        <name>S-adenosyl-L-methionine</name>
        <dbReference type="ChEBI" id="CHEBI:59789"/>
    </ligand>
</feature>
<feature type="compositionally biased region" description="Basic and acidic residues" evidence="10">
    <location>
        <begin position="545"/>
        <end position="556"/>
    </location>
</feature>
<feature type="binding site" evidence="9">
    <location>
        <position position="343"/>
    </location>
    <ligand>
        <name>S-adenosyl-L-methionine</name>
        <dbReference type="ChEBI" id="CHEBI:59789"/>
    </ligand>
</feature>
<dbReference type="FunFam" id="3.30.70.1170:FF:000001">
    <property type="entry name" value="Ribosomal RNA methyltransferase Nop2"/>
    <property type="match status" value="1"/>
</dbReference>
<evidence type="ECO:0000313" key="14">
    <source>
        <dbReference type="Proteomes" id="UP000039324"/>
    </source>
</evidence>
<evidence type="ECO:0000256" key="4">
    <source>
        <dbReference type="ARBA" id="ARBA00022603"/>
    </source>
</evidence>
<dbReference type="InterPro" id="IPR029063">
    <property type="entry name" value="SAM-dependent_MTases_sf"/>
</dbReference>
<dbReference type="PRINTS" id="PR02012">
    <property type="entry name" value="RCMTNOP2"/>
</dbReference>
<evidence type="ECO:0000256" key="10">
    <source>
        <dbReference type="SAM" id="MobiDB-lite"/>
    </source>
</evidence>
<dbReference type="PROSITE" id="PS51686">
    <property type="entry name" value="SAM_MT_RSMB_NOP"/>
    <property type="match status" value="1"/>
</dbReference>
<dbReference type="PROSITE" id="PS01153">
    <property type="entry name" value="NOL1_NOP2_SUN"/>
    <property type="match status" value="1"/>
</dbReference>
<dbReference type="PANTHER" id="PTHR22807:SF30">
    <property type="entry name" value="28S RRNA (CYTOSINE(4447)-C(5))-METHYLTRANSFERASE-RELATED"/>
    <property type="match status" value="1"/>
</dbReference>
<comment type="subcellular location">
    <subcellularLocation>
        <location evidence="1">Nucleus</location>
        <location evidence="1">Nucleolus</location>
    </subcellularLocation>
</comment>
<keyword evidence="13" id="KW-0496">Mitochondrion</keyword>
<dbReference type="Gene3D" id="3.30.70.1170">
    <property type="entry name" value="Sun protein, domain 3"/>
    <property type="match status" value="1"/>
</dbReference>
<keyword evidence="14" id="KW-1185">Reference proteome</keyword>
<reference evidence="13 15" key="2">
    <citation type="submission" date="2018-03" db="EMBL/GenBank/DDBJ databases">
        <authorList>
            <person name="Fogelqvist J."/>
        </authorList>
    </citation>
    <scope>NUCLEOTIDE SEQUENCE [LARGE SCALE GENOMIC DNA]</scope>
</reference>
<evidence type="ECO:0000313" key="12">
    <source>
        <dbReference type="EMBL" id="CEO96914.1"/>
    </source>
</evidence>
<dbReference type="STRING" id="37360.A0A0G4IP19"/>
<dbReference type="AlphaFoldDB" id="A0A0G4IP19"/>
<dbReference type="NCBIfam" id="TIGR00446">
    <property type="entry name" value="nop2p"/>
    <property type="match status" value="1"/>
</dbReference>
<dbReference type="Pfam" id="PF01189">
    <property type="entry name" value="Methyltr_RsmB-F"/>
    <property type="match status" value="1"/>
</dbReference>
<dbReference type="EMBL" id="OVEO01000019">
    <property type="protein sequence ID" value="SPR01865.1"/>
    <property type="molecule type" value="Genomic_DNA"/>
</dbReference>
<keyword evidence="3" id="KW-0690">Ribosome biogenesis</keyword>
<dbReference type="InterPro" id="IPR049560">
    <property type="entry name" value="MeTrfase_RsmB-F_NOP2_cat"/>
</dbReference>